<proteinExistence type="predicted"/>
<dbReference type="InterPro" id="IPR029277">
    <property type="entry name" value="SVWC_dom"/>
</dbReference>
<dbReference type="EMBL" id="GFWZ01000467">
    <property type="protein sequence ID" value="MBW20457.1"/>
    <property type="molecule type" value="Transcribed_RNA"/>
</dbReference>
<dbReference type="Pfam" id="PF15430">
    <property type="entry name" value="SVWC"/>
    <property type="match status" value="1"/>
</dbReference>
<feature type="signal peptide" evidence="3">
    <location>
        <begin position="1"/>
        <end position="17"/>
    </location>
</feature>
<name>A0A2I9LPY2_9SCOR</name>
<feature type="domain" description="Single" evidence="4">
    <location>
        <begin position="40"/>
        <end position="108"/>
    </location>
</feature>
<keyword evidence="3" id="KW-0732">Signal</keyword>
<dbReference type="GO" id="GO:0005576">
    <property type="term" value="C:extracellular region"/>
    <property type="evidence" value="ECO:0007669"/>
    <property type="project" value="UniProtKB-SubCell"/>
</dbReference>
<reference evidence="5" key="1">
    <citation type="journal article" date="2017" name="Toxicon">
        <title>Venom-gland transcriptomics and venom proteomics of the Hentz striped scorpion (Centruroides hentzi; Buthidae) reveal high toxin diversity in a harmless member of a lethal family.</title>
        <authorList>
            <person name="Ward M.J."/>
            <person name="Ellsworth S.A."/>
            <person name="Rokyta D.R."/>
        </authorList>
    </citation>
    <scope>NUCLEOTIDE SEQUENCE</scope>
    <source>
        <tissue evidence="5">Venom gland</tissue>
    </source>
</reference>
<keyword evidence="2" id="KW-0964">Secreted</keyword>
<accession>A0A2I9LPY2</accession>
<feature type="chain" id="PRO_5014435364" evidence="3">
    <location>
        <begin position="18"/>
        <end position="134"/>
    </location>
</feature>
<comment type="subcellular location">
    <subcellularLocation>
        <location evidence="1">Secreted</location>
    </subcellularLocation>
</comment>
<evidence type="ECO:0000313" key="5">
    <source>
        <dbReference type="EMBL" id="MBW20457.1"/>
    </source>
</evidence>
<sequence length="134" mass="15205">MIWNIFTVLLLAFSVYATNKDLKFISYKNDARVPVVNGRCGIYEDKLLEHGEVWYRTDFCEKISCSVMDTTGHSEIRGCVPLTPISQNCTVVGRRGPYPECCSGEIVCNQQPEVDSNEAIVEEIRLLLERNGRK</sequence>
<evidence type="ECO:0000256" key="1">
    <source>
        <dbReference type="ARBA" id="ARBA00004613"/>
    </source>
</evidence>
<dbReference type="SMART" id="SM01318">
    <property type="entry name" value="SVWC"/>
    <property type="match status" value="1"/>
</dbReference>
<evidence type="ECO:0000259" key="4">
    <source>
        <dbReference type="SMART" id="SM01318"/>
    </source>
</evidence>
<dbReference type="AlphaFoldDB" id="A0A2I9LPY2"/>
<organism evidence="5">
    <name type="scientific">Centruroides hentzi</name>
    <dbReference type="NCBI Taxonomy" id="88313"/>
    <lineage>
        <taxon>Eukaryota</taxon>
        <taxon>Metazoa</taxon>
        <taxon>Ecdysozoa</taxon>
        <taxon>Arthropoda</taxon>
        <taxon>Chelicerata</taxon>
        <taxon>Arachnida</taxon>
        <taxon>Scorpiones</taxon>
        <taxon>Buthida</taxon>
        <taxon>Buthoidea</taxon>
        <taxon>Buthidae</taxon>
        <taxon>Centruroides</taxon>
    </lineage>
</organism>
<evidence type="ECO:0000256" key="3">
    <source>
        <dbReference type="SAM" id="SignalP"/>
    </source>
</evidence>
<protein>
    <submittedName>
        <fullName evidence="5">Venom protein</fullName>
    </submittedName>
</protein>
<evidence type="ECO:0000256" key="2">
    <source>
        <dbReference type="ARBA" id="ARBA00022525"/>
    </source>
</evidence>